<dbReference type="Pfam" id="PF22422">
    <property type="entry name" value="MGH1-like_GH"/>
    <property type="match status" value="1"/>
</dbReference>
<dbReference type="SUPFAM" id="SSF48208">
    <property type="entry name" value="Six-hairpin glycosidases"/>
    <property type="match status" value="1"/>
</dbReference>
<dbReference type="Gene3D" id="1.50.10.10">
    <property type="match status" value="1"/>
</dbReference>
<name>A0A6J6Y3Y6_9ZZZZ</name>
<protein>
    <submittedName>
        <fullName evidence="3">Unannotated protein</fullName>
    </submittedName>
</protein>
<evidence type="ECO:0000259" key="1">
    <source>
        <dbReference type="Pfam" id="PF14742"/>
    </source>
</evidence>
<feature type="domain" description="Mannosylglycerate hydrolase MGH1-like glycoside hydrolase" evidence="2">
    <location>
        <begin position="422"/>
        <end position="617"/>
    </location>
</feature>
<accession>A0A6J6Y3Y6</accession>
<dbReference type="Pfam" id="PF14742">
    <property type="entry name" value="GDE_N_bis"/>
    <property type="match status" value="1"/>
</dbReference>
<organism evidence="3">
    <name type="scientific">freshwater metagenome</name>
    <dbReference type="NCBI Taxonomy" id="449393"/>
    <lineage>
        <taxon>unclassified sequences</taxon>
        <taxon>metagenomes</taxon>
        <taxon>ecological metagenomes</taxon>
    </lineage>
</organism>
<evidence type="ECO:0000259" key="2">
    <source>
        <dbReference type="Pfam" id="PF22422"/>
    </source>
</evidence>
<dbReference type="InterPro" id="IPR012341">
    <property type="entry name" value="6hp_glycosidase-like_sf"/>
</dbReference>
<feature type="domain" description="Putative glycogen debranching enzyme N-terminal" evidence="1">
    <location>
        <begin position="40"/>
        <end position="221"/>
    </location>
</feature>
<dbReference type="InterPro" id="IPR032856">
    <property type="entry name" value="GDE_N_bis"/>
</dbReference>
<dbReference type="AlphaFoldDB" id="A0A6J6Y3Y6"/>
<gene>
    <name evidence="3" type="ORF">UFOPK3046_00704</name>
</gene>
<dbReference type="GO" id="GO:0005975">
    <property type="term" value="P:carbohydrate metabolic process"/>
    <property type="evidence" value="ECO:0007669"/>
    <property type="project" value="InterPro"/>
</dbReference>
<dbReference type="InterPro" id="IPR008928">
    <property type="entry name" value="6-hairpin_glycosidase_sf"/>
</dbReference>
<dbReference type="EMBL" id="CAFAAQ010000047">
    <property type="protein sequence ID" value="CAB4803519.1"/>
    <property type="molecule type" value="Genomic_DNA"/>
</dbReference>
<reference evidence="3" key="1">
    <citation type="submission" date="2020-05" db="EMBL/GenBank/DDBJ databases">
        <authorList>
            <person name="Chiriac C."/>
            <person name="Salcher M."/>
            <person name="Ghai R."/>
            <person name="Kavagutti S V."/>
        </authorList>
    </citation>
    <scope>NUCLEOTIDE SEQUENCE</scope>
</reference>
<proteinExistence type="predicted"/>
<sequence length="734" mass="81797">MQTPTSSSGGSVSSGQITAQRWAGTGPATSLTGIGLPVTLVEGDTFCVSNGSGDIATHQPHGLFVLDTRVLSRWELHVSGGHLEPLATTCDQPFHATFLGRTRPRGRQEESELLVTRRRDVGHGMREQIEFRNFGQKELHVTAEIHVDADFADVFEVKDNRLKRHGQHRLSSNSRWLSFEQTDEHQTKRVTVHFSLAAEVEPGRITWRLEIPPKGLVEICIECELAINGVTRQMLFPCGGSDISAGPTLRKVDWHEQTPVLETSNAALQQSIASAINDLGALQIVDPEHPQDSVIAAGAPWFMTLFGRDSLLTSWMALIADPTLARGVLTTLARLQGQVVDDATEEEPGRIIHEIRFENTSTLSLGGGSRYYGTADATPLFVMLAGELRRWGIDEELVQRLQPHISRALDWIEQYGDKDGDGYVEYDRRNSQGLINQGWKDSWDGINFADGRLAEAPIALCEVQAYVYAAYLAGAHFALEAGDHENVHRYQQKAADLKLAFNRDFWLEDRGWFAVGLDAHKEPIDALTSNIGHCLWTGIADEDKAAQVADQLLRPEMFSGWGIRTLATTMARYNPVSYHNGSVWPHDTAICVAGLTRYGYLEHAHRVTQAMLDVSEHFDGRLPELFAGIGRDELSAPAPYPASCSPQAWAAASPLLLVRSMLRLDPWARQNRIHVDPRPPRSIERLDLHGVRINDRKLDFHWHMGKLQVDGLDGMELLQFAHPTTQMTEWEEQL</sequence>
<evidence type="ECO:0000313" key="3">
    <source>
        <dbReference type="EMBL" id="CAB4803519.1"/>
    </source>
</evidence>
<dbReference type="InterPro" id="IPR054491">
    <property type="entry name" value="MGH1-like_GH"/>
</dbReference>